<keyword evidence="3" id="KW-0963">Cytoplasm</keyword>
<feature type="compositionally biased region" description="Low complexity" evidence="5">
    <location>
        <begin position="205"/>
        <end position="217"/>
    </location>
</feature>
<dbReference type="InterPro" id="IPR027329">
    <property type="entry name" value="TPX2_C"/>
</dbReference>
<sequence length="478" mass="54543">MPRAGGQRSEINQSSATRSAGRQTNARTSSPDQHRSADKRASKNADIDDLLPNLTFINEYPNELVNRSNSSTISEIEDYFDRRARENVEKLAELSAPKTPCQLRKSKAMKTPVTGSVRRRSSLKGSILARRSARLLDRSMRLARMASASKVGDVRQQFSSAKASSKKPRPLRRSSSLNCIELNEPVRHSGSNKFVVVQILSETSSSVRSDADSTSSSHMPVVGPPATPENGPDASVIPFNTVNRALMQPAHVGLTKPEPFTMRIEERLQMRKRKREAAKNENEKPTKRRQIKVPSMCDGHLVNMSFLERQELPKKKRREILLKALEGEKKAREFHARPAPHASHREPMLFARTPRPNGHNQTVPLDTYKFKANPVPEAVFRLPKLPQKHVIAPTVLRPFNMPGDDRVKKRKSYDRRQKLRQEKEEEERRQREELRLKEEEEEWKRDRKLREFKAQPIPESVRRVLPVIVAAPVSDEED</sequence>
<keyword evidence="4" id="KW-0206">Cytoskeleton</keyword>
<feature type="domain" description="TPX2 C-terminal" evidence="6">
    <location>
        <begin position="403"/>
        <end position="459"/>
    </location>
</feature>
<evidence type="ECO:0000313" key="8">
    <source>
        <dbReference type="Proteomes" id="UP000678499"/>
    </source>
</evidence>
<feature type="region of interest" description="Disordered" evidence="5">
    <location>
        <begin position="147"/>
        <end position="174"/>
    </location>
</feature>
<feature type="compositionally biased region" description="Basic and acidic residues" evidence="5">
    <location>
        <begin position="414"/>
        <end position="445"/>
    </location>
</feature>
<dbReference type="AlphaFoldDB" id="A0A7R9BKZ2"/>
<gene>
    <name evidence="7" type="ORF">NMOB1V02_LOCUS4994</name>
</gene>
<comment type="subcellular location">
    <subcellularLocation>
        <location evidence="1">Cytoplasm</location>
        <location evidence="1">Cytoskeleton</location>
    </subcellularLocation>
</comment>
<dbReference type="Proteomes" id="UP000678499">
    <property type="component" value="Unassembled WGS sequence"/>
</dbReference>
<reference evidence="7" key="1">
    <citation type="submission" date="2020-11" db="EMBL/GenBank/DDBJ databases">
        <authorList>
            <person name="Tran Van P."/>
        </authorList>
    </citation>
    <scope>NUCLEOTIDE SEQUENCE</scope>
</reference>
<evidence type="ECO:0000256" key="4">
    <source>
        <dbReference type="ARBA" id="ARBA00023212"/>
    </source>
</evidence>
<evidence type="ECO:0000256" key="3">
    <source>
        <dbReference type="ARBA" id="ARBA00022490"/>
    </source>
</evidence>
<keyword evidence="8" id="KW-1185">Reference proteome</keyword>
<feature type="compositionally biased region" description="Basic and acidic residues" evidence="5">
    <location>
        <begin position="32"/>
        <end position="46"/>
    </location>
</feature>
<evidence type="ECO:0000256" key="1">
    <source>
        <dbReference type="ARBA" id="ARBA00004245"/>
    </source>
</evidence>
<dbReference type="Pfam" id="PF06886">
    <property type="entry name" value="TPX2"/>
    <property type="match status" value="1"/>
</dbReference>
<evidence type="ECO:0000259" key="6">
    <source>
        <dbReference type="Pfam" id="PF06886"/>
    </source>
</evidence>
<name>A0A7R9BKZ2_9CRUS</name>
<evidence type="ECO:0000313" key="7">
    <source>
        <dbReference type="EMBL" id="CAD7277259.1"/>
    </source>
</evidence>
<dbReference type="EMBL" id="OA882883">
    <property type="protein sequence ID" value="CAD7277259.1"/>
    <property type="molecule type" value="Genomic_DNA"/>
</dbReference>
<proteinExistence type="inferred from homology"/>
<evidence type="ECO:0000256" key="2">
    <source>
        <dbReference type="ARBA" id="ARBA00005885"/>
    </source>
</evidence>
<dbReference type="EMBL" id="CAJPEX010000846">
    <property type="protein sequence ID" value="CAG0917411.1"/>
    <property type="molecule type" value="Genomic_DNA"/>
</dbReference>
<dbReference type="GO" id="GO:0005856">
    <property type="term" value="C:cytoskeleton"/>
    <property type="evidence" value="ECO:0007669"/>
    <property type="project" value="UniProtKB-SubCell"/>
</dbReference>
<feature type="region of interest" description="Disordered" evidence="5">
    <location>
        <begin position="1"/>
        <end position="46"/>
    </location>
</feature>
<comment type="similarity">
    <text evidence="2">Belongs to the TPX2 family.</text>
</comment>
<feature type="compositionally biased region" description="Polar residues" evidence="5">
    <location>
        <begin position="9"/>
        <end position="31"/>
    </location>
</feature>
<dbReference type="OrthoDB" id="1684416at2759"/>
<organism evidence="7">
    <name type="scientific">Notodromas monacha</name>
    <dbReference type="NCBI Taxonomy" id="399045"/>
    <lineage>
        <taxon>Eukaryota</taxon>
        <taxon>Metazoa</taxon>
        <taxon>Ecdysozoa</taxon>
        <taxon>Arthropoda</taxon>
        <taxon>Crustacea</taxon>
        <taxon>Oligostraca</taxon>
        <taxon>Ostracoda</taxon>
        <taxon>Podocopa</taxon>
        <taxon>Podocopida</taxon>
        <taxon>Cypridocopina</taxon>
        <taxon>Cypridoidea</taxon>
        <taxon>Cyprididae</taxon>
        <taxon>Notodromas</taxon>
    </lineage>
</organism>
<feature type="region of interest" description="Disordered" evidence="5">
    <location>
        <begin position="105"/>
        <end position="124"/>
    </location>
</feature>
<evidence type="ECO:0000256" key="5">
    <source>
        <dbReference type="SAM" id="MobiDB-lite"/>
    </source>
</evidence>
<protein>
    <recommendedName>
        <fullName evidence="6">TPX2 C-terminal domain-containing protein</fullName>
    </recommendedName>
</protein>
<feature type="region of interest" description="Disordered" evidence="5">
    <location>
        <begin position="205"/>
        <end position="232"/>
    </location>
</feature>
<accession>A0A7R9BKZ2</accession>
<feature type="region of interest" description="Disordered" evidence="5">
    <location>
        <begin position="397"/>
        <end position="445"/>
    </location>
</feature>